<dbReference type="SUPFAM" id="SSF48452">
    <property type="entry name" value="TPR-like"/>
    <property type="match status" value="2"/>
</dbReference>
<dbReference type="Gene3D" id="1.25.40.10">
    <property type="entry name" value="Tetratricopeptide repeat domain"/>
    <property type="match status" value="3"/>
</dbReference>
<dbReference type="RefSeq" id="WP_147013911.1">
    <property type="nucleotide sequence ID" value="NZ_VORB01000003.1"/>
</dbReference>
<dbReference type="Proteomes" id="UP000321168">
    <property type="component" value="Unassembled WGS sequence"/>
</dbReference>
<evidence type="ECO:0000313" key="2">
    <source>
        <dbReference type="EMBL" id="TXC81823.1"/>
    </source>
</evidence>
<comment type="caution">
    <text evidence="2">The sequence shown here is derived from an EMBL/GenBank/DDBJ whole genome shotgun (WGS) entry which is preliminary data.</text>
</comment>
<organism evidence="2 3">
    <name type="scientific">Luteibaculum oceani</name>
    <dbReference type="NCBI Taxonomy" id="1294296"/>
    <lineage>
        <taxon>Bacteria</taxon>
        <taxon>Pseudomonadati</taxon>
        <taxon>Bacteroidota</taxon>
        <taxon>Flavobacteriia</taxon>
        <taxon>Flavobacteriales</taxon>
        <taxon>Luteibaculaceae</taxon>
        <taxon>Luteibaculum</taxon>
    </lineage>
</organism>
<evidence type="ECO:0000256" key="1">
    <source>
        <dbReference type="SAM" id="SignalP"/>
    </source>
</evidence>
<feature type="signal peptide" evidence="1">
    <location>
        <begin position="1"/>
        <end position="19"/>
    </location>
</feature>
<dbReference type="EMBL" id="VORB01000003">
    <property type="protein sequence ID" value="TXC81823.1"/>
    <property type="molecule type" value="Genomic_DNA"/>
</dbReference>
<dbReference type="Pfam" id="PF25058">
    <property type="entry name" value="ARM_TT21"/>
    <property type="match status" value="1"/>
</dbReference>
<accession>A0A5C6V8T2</accession>
<proteinExistence type="predicted"/>
<dbReference type="InterPro" id="IPR011990">
    <property type="entry name" value="TPR-like_helical_dom_sf"/>
</dbReference>
<evidence type="ECO:0000313" key="3">
    <source>
        <dbReference type="Proteomes" id="UP000321168"/>
    </source>
</evidence>
<feature type="chain" id="PRO_5023074569" evidence="1">
    <location>
        <begin position="20"/>
        <end position="606"/>
    </location>
</feature>
<reference evidence="2 3" key="1">
    <citation type="submission" date="2019-08" db="EMBL/GenBank/DDBJ databases">
        <title>Genome of Luteibaculum oceani JCM 18817.</title>
        <authorList>
            <person name="Bowman J.P."/>
        </authorList>
    </citation>
    <scope>NUCLEOTIDE SEQUENCE [LARGE SCALE GENOMIC DNA]</scope>
    <source>
        <strain evidence="2 3">JCM 18817</strain>
    </source>
</reference>
<protein>
    <submittedName>
        <fullName evidence="2">Tetratricopeptide repeat protein</fullName>
    </submittedName>
</protein>
<dbReference type="OrthoDB" id="9763354at2"/>
<keyword evidence="1" id="KW-0732">Signal</keyword>
<sequence length="606" mass="70030">MRYLFLSIFIILFSLPGIAQQTDREFAEYYYQQKEFEKAELYFSKLYEEKGGLFYYTRLLTCLEQQESWDKAIELVKDWIKKEQSQTGQEYFDLAILYHKTKDEKQRDKFLEKGLDELKYNRGTVSTVGRKLESAALYRWAKSLYLNAREKDNQYGYHLELAGLYGVQGETKAMVEAYVSLVQENPAYQNSIQSALIRYLSFTEDEDQAELLRQILIERVQKNPDNKSLNELLIWYYYQMSDFAPAFAQVRALDMRYKEGGGRVLDYAQLAARNGEYGAAYRAYDYLLETYKDEKTQLLVLTERAKAAYLELQNIPHTKPEDVARVRDAFDLAVNTLGENPTTASLLIDYADFTLKYGAGENAAMSLLEKVIEMPNLYKKVVALAKLRLGDILLIKGEIWDAALLYGQVDKDFKEDELGSEARLRNAKIAFYTGDFAWAQAQLDILKAATSDLISNDAIELSLLISNNFNLDTVTEPLELYAAADLLIVQNKLDQADSILTKLTNKYPRHSLTDEVYMARYKMAMKGENYDMALSYLKKIIDEHPTDLLGDNALYLMAELYLNKMNNEEEATKLYERILLEFPGSLFSIDARKKYRRLRGDIQFEG</sequence>
<dbReference type="AlphaFoldDB" id="A0A5C6V8T2"/>
<gene>
    <name evidence="2" type="ORF">FRX97_04705</name>
</gene>
<name>A0A5C6V8T2_9FLAO</name>
<keyword evidence="3" id="KW-1185">Reference proteome</keyword>